<reference evidence="4" key="1">
    <citation type="submission" date="2023-06" db="EMBL/GenBank/DDBJ databases">
        <title>Genomic analysis of the entomopathogenic nematode Steinernema hermaphroditum.</title>
        <authorList>
            <person name="Schwarz E.M."/>
            <person name="Heppert J.K."/>
            <person name="Baniya A."/>
            <person name="Schwartz H.T."/>
            <person name="Tan C.-H."/>
            <person name="Antoshechkin I."/>
            <person name="Sternberg P.W."/>
            <person name="Goodrich-Blair H."/>
            <person name="Dillman A.R."/>
        </authorList>
    </citation>
    <scope>NUCLEOTIDE SEQUENCE</scope>
    <source>
        <strain evidence="4">PS9179</strain>
        <tissue evidence="4">Whole animal</tissue>
    </source>
</reference>
<dbReference type="Gene3D" id="2.60.120.200">
    <property type="match status" value="1"/>
</dbReference>
<dbReference type="InterPro" id="IPR013320">
    <property type="entry name" value="ConA-like_dom_sf"/>
</dbReference>
<evidence type="ECO:0000313" key="5">
    <source>
        <dbReference type="Proteomes" id="UP001175271"/>
    </source>
</evidence>
<dbReference type="Proteomes" id="UP001175271">
    <property type="component" value="Unassembled WGS sequence"/>
</dbReference>
<organism evidence="4 5">
    <name type="scientific">Steinernema hermaphroditum</name>
    <dbReference type="NCBI Taxonomy" id="289476"/>
    <lineage>
        <taxon>Eukaryota</taxon>
        <taxon>Metazoa</taxon>
        <taxon>Ecdysozoa</taxon>
        <taxon>Nematoda</taxon>
        <taxon>Chromadorea</taxon>
        <taxon>Rhabditida</taxon>
        <taxon>Tylenchina</taxon>
        <taxon>Panagrolaimomorpha</taxon>
        <taxon>Strongyloidoidea</taxon>
        <taxon>Steinernematidae</taxon>
        <taxon>Steinernema</taxon>
    </lineage>
</organism>
<keyword evidence="1 2" id="KW-0430">Lectin</keyword>
<dbReference type="GO" id="GO:0030246">
    <property type="term" value="F:carbohydrate binding"/>
    <property type="evidence" value="ECO:0007669"/>
    <property type="project" value="UniProtKB-UniRule"/>
</dbReference>
<dbReference type="SMART" id="SM00276">
    <property type="entry name" value="GLECT"/>
    <property type="match status" value="1"/>
</dbReference>
<evidence type="ECO:0000259" key="3">
    <source>
        <dbReference type="PROSITE" id="PS51304"/>
    </source>
</evidence>
<dbReference type="SMART" id="SM00908">
    <property type="entry name" value="Gal-bind_lectin"/>
    <property type="match status" value="1"/>
</dbReference>
<dbReference type="SUPFAM" id="SSF49899">
    <property type="entry name" value="Concanavalin A-like lectins/glucanases"/>
    <property type="match status" value="1"/>
</dbReference>
<evidence type="ECO:0000256" key="1">
    <source>
        <dbReference type="ARBA" id="ARBA00022734"/>
    </source>
</evidence>
<evidence type="ECO:0000313" key="4">
    <source>
        <dbReference type="EMBL" id="KAK0406551.1"/>
    </source>
</evidence>
<evidence type="ECO:0000256" key="2">
    <source>
        <dbReference type="RuleBase" id="RU102079"/>
    </source>
</evidence>
<dbReference type="AlphaFoldDB" id="A0AA39HIL9"/>
<protein>
    <recommendedName>
        <fullName evidence="2">Galectin</fullName>
    </recommendedName>
</protein>
<sequence>MSSRSGITVGFSQTQFNVRTPFSMPMNGFRRPQHIRIVGVCKAIPCRHNDFSVIFRSSYNEHLFSFKQQFDTFSVALSSSRHGPWKDESNGCDYPWDDIPSPFHVDKVFTLDFVAREDDIVVNHNGHHFYTFKTGSCCGEIRSMEISGNIEVHAVHALSR</sequence>
<dbReference type="PROSITE" id="PS51304">
    <property type="entry name" value="GALECTIN"/>
    <property type="match status" value="1"/>
</dbReference>
<dbReference type="InterPro" id="IPR001079">
    <property type="entry name" value="Galectin_CRD"/>
</dbReference>
<proteinExistence type="predicted"/>
<gene>
    <name evidence="4" type="ORF">QR680_018640</name>
</gene>
<dbReference type="Pfam" id="PF00337">
    <property type="entry name" value="Gal-bind_lectin"/>
    <property type="match status" value="1"/>
</dbReference>
<feature type="domain" description="Galectin" evidence="3">
    <location>
        <begin position="21"/>
        <end position="158"/>
    </location>
</feature>
<comment type="caution">
    <text evidence="4">The sequence shown here is derived from an EMBL/GenBank/DDBJ whole genome shotgun (WGS) entry which is preliminary data.</text>
</comment>
<dbReference type="EMBL" id="JAUCMV010000004">
    <property type="protein sequence ID" value="KAK0406551.1"/>
    <property type="molecule type" value="Genomic_DNA"/>
</dbReference>
<keyword evidence="5" id="KW-1185">Reference proteome</keyword>
<accession>A0AA39HIL9</accession>
<name>A0AA39HIL9_9BILA</name>